<evidence type="ECO:0000256" key="3">
    <source>
        <dbReference type="ARBA" id="ARBA00023027"/>
    </source>
</evidence>
<evidence type="ECO:0000256" key="1">
    <source>
        <dbReference type="ARBA" id="ARBA00013048"/>
    </source>
</evidence>
<accession>I3CDU9</accession>
<dbReference type="InterPro" id="IPR016163">
    <property type="entry name" value="Ald_DH_C"/>
</dbReference>
<evidence type="ECO:0000313" key="5">
    <source>
        <dbReference type="EMBL" id="EIJ41792.1"/>
    </source>
</evidence>
<dbReference type="PANTHER" id="PTHR43866">
    <property type="entry name" value="MALONATE-SEMIALDEHYDE DEHYDROGENASE"/>
    <property type="match status" value="1"/>
</dbReference>
<dbReference type="InterPro" id="IPR015590">
    <property type="entry name" value="Aldehyde_DH_dom"/>
</dbReference>
<dbReference type="AlphaFoldDB" id="I3CDU9"/>
<evidence type="ECO:0000259" key="4">
    <source>
        <dbReference type="Pfam" id="PF00171"/>
    </source>
</evidence>
<dbReference type="HOGENOM" id="CLU_005391_1_10_6"/>
<dbReference type="Gene3D" id="3.40.309.10">
    <property type="entry name" value="Aldehyde Dehydrogenase, Chain A, domain 2"/>
    <property type="match status" value="1"/>
</dbReference>
<dbReference type="SUPFAM" id="SSF53720">
    <property type="entry name" value="ALDH-like"/>
    <property type="match status" value="1"/>
</dbReference>
<dbReference type="InterPro" id="IPR016160">
    <property type="entry name" value="Ald_DH_CS_CYS"/>
</dbReference>
<reference evidence="5 6" key="1">
    <citation type="submission" date="2011-11" db="EMBL/GenBank/DDBJ databases">
        <title>Improved High-Quality Draft sequence of Beggiatoa alba B18lD.</title>
        <authorList>
            <consortium name="US DOE Joint Genome Institute"/>
            <person name="Lucas S."/>
            <person name="Han J."/>
            <person name="Lapidus A."/>
            <person name="Cheng J.-F."/>
            <person name="Goodwin L."/>
            <person name="Pitluck S."/>
            <person name="Peters L."/>
            <person name="Mikhailova N."/>
            <person name="Held B."/>
            <person name="Detter J.C."/>
            <person name="Han C."/>
            <person name="Tapia R."/>
            <person name="Land M."/>
            <person name="Hauser L."/>
            <person name="Kyrpides N."/>
            <person name="Ivanova N."/>
            <person name="Pagani I."/>
            <person name="Samuel K."/>
            <person name="Teske A."/>
            <person name="Mueller J."/>
            <person name="Woyke T."/>
        </authorList>
    </citation>
    <scope>NUCLEOTIDE SEQUENCE [LARGE SCALE GENOMIC DNA]</scope>
    <source>
        <strain evidence="5 6">B18LD</strain>
    </source>
</reference>
<dbReference type="STRING" id="395493.BegalDRAFT_0884"/>
<protein>
    <recommendedName>
        <fullName evidence="1">methylmalonate-semialdehyde dehydrogenase (CoA acylating)</fullName>
        <ecNumber evidence="1">1.2.1.27</ecNumber>
    </recommendedName>
</protein>
<name>I3CDU9_9GAMM</name>
<dbReference type="InterPro" id="IPR010061">
    <property type="entry name" value="MeMal-semiAld_DH"/>
</dbReference>
<dbReference type="GO" id="GO:0004491">
    <property type="term" value="F:methylmalonate-semialdehyde dehydrogenase (acylating, NAD) activity"/>
    <property type="evidence" value="ECO:0007669"/>
    <property type="project" value="UniProtKB-EC"/>
</dbReference>
<dbReference type="PANTHER" id="PTHR43866:SF4">
    <property type="entry name" value="MALONATE-SEMIALDEHYDE DEHYDROGENASE"/>
    <property type="match status" value="1"/>
</dbReference>
<evidence type="ECO:0000256" key="2">
    <source>
        <dbReference type="ARBA" id="ARBA00023002"/>
    </source>
</evidence>
<dbReference type="InterPro" id="IPR016161">
    <property type="entry name" value="Ald_DH/histidinol_DH"/>
</dbReference>
<keyword evidence="6" id="KW-1185">Reference proteome</keyword>
<evidence type="ECO:0000313" key="6">
    <source>
        <dbReference type="Proteomes" id="UP000005744"/>
    </source>
</evidence>
<dbReference type="PROSITE" id="PS00070">
    <property type="entry name" value="ALDEHYDE_DEHYDR_CYS"/>
    <property type="match status" value="1"/>
</dbReference>
<sequence>MAHQTIRTLYHYINGEKVVGRSGRMGDVYNPATGDVCAKLPLASKAEVAQAIQVARDALPAWASTPPLQRARILMKFRELVLQHQDEIAQTMSQEHGKTLPDSLGDLTRGLEVVEFATGIPHLLKGDFCENVANVVDSYSLRQPVGVCVGITPFNFPAMVPLWMFPIALACGNTFVLKPSEKVPTTSLLLADLLTQAGLPHGVFNVVNGEKEAVDALLTSPDVAAVSFVGSTPVGEYIYRVGCEHGKRVQALCGAKNHLVVMPDADMNQVVDAIIGSAYGSAGERCMAISVVVPVGEETAQRLREQLIPRIQGLKIGAYTDKTVEMGPLITAQHLQKVKGYVDIGVQEGAELVVDGRGVQVAGGEKGFFLGGCLFDHVKPTMRIYLEEIFGPVLSLVRVNSYAEAVQLINVHEYGNGAAIFTRDGDCARNFTHTVNIGMVGVNVPIPVPVAYNSFGGWKRSLFGDHSIHGAEGVHFYTRLKTITTRWTTGLRGAQFHFKGGSEH</sequence>
<dbReference type="Pfam" id="PF00171">
    <property type="entry name" value="Aldedh"/>
    <property type="match status" value="1"/>
</dbReference>
<dbReference type="RefSeq" id="WP_002684063.1">
    <property type="nucleotide sequence ID" value="NZ_JH600070.1"/>
</dbReference>
<dbReference type="EMBL" id="JH600070">
    <property type="protein sequence ID" value="EIJ41792.1"/>
    <property type="molecule type" value="Genomic_DNA"/>
</dbReference>
<dbReference type="CDD" id="cd07085">
    <property type="entry name" value="ALDH_F6_MMSDH"/>
    <property type="match status" value="1"/>
</dbReference>
<keyword evidence="2" id="KW-0560">Oxidoreductase</keyword>
<organism evidence="5 6">
    <name type="scientific">Beggiatoa alba B18LD</name>
    <dbReference type="NCBI Taxonomy" id="395493"/>
    <lineage>
        <taxon>Bacteria</taxon>
        <taxon>Pseudomonadati</taxon>
        <taxon>Pseudomonadota</taxon>
        <taxon>Gammaproteobacteria</taxon>
        <taxon>Thiotrichales</taxon>
        <taxon>Thiotrichaceae</taxon>
        <taxon>Beggiatoa</taxon>
    </lineage>
</organism>
<dbReference type="eggNOG" id="COG1012">
    <property type="taxonomic scope" value="Bacteria"/>
</dbReference>
<dbReference type="EC" id="1.2.1.27" evidence="1"/>
<dbReference type="FunFam" id="3.40.309.10:FF:000002">
    <property type="entry name" value="Methylmalonate-semialdehyde dehydrogenase (Acylating)"/>
    <property type="match status" value="1"/>
</dbReference>
<proteinExistence type="predicted"/>
<dbReference type="Gene3D" id="3.40.605.10">
    <property type="entry name" value="Aldehyde Dehydrogenase, Chain A, domain 1"/>
    <property type="match status" value="1"/>
</dbReference>
<gene>
    <name evidence="5" type="ORF">BegalDRAFT_0884</name>
</gene>
<dbReference type="InterPro" id="IPR016162">
    <property type="entry name" value="Ald_DH_N"/>
</dbReference>
<dbReference type="GO" id="GO:0006574">
    <property type="term" value="P:L-valine catabolic process"/>
    <property type="evidence" value="ECO:0007669"/>
    <property type="project" value="TreeGrafter"/>
</dbReference>
<dbReference type="NCBIfam" id="TIGR01722">
    <property type="entry name" value="MMSDH"/>
    <property type="match status" value="1"/>
</dbReference>
<dbReference type="GO" id="GO:0006210">
    <property type="term" value="P:thymine catabolic process"/>
    <property type="evidence" value="ECO:0007669"/>
    <property type="project" value="TreeGrafter"/>
</dbReference>
<dbReference type="OrthoDB" id="9768731at2"/>
<dbReference type="FunFam" id="3.40.605.10:FF:000003">
    <property type="entry name" value="Methylmalonate-semialdehyde dehydrogenase [acylating]"/>
    <property type="match status" value="1"/>
</dbReference>
<dbReference type="Proteomes" id="UP000005744">
    <property type="component" value="Unassembled WGS sequence"/>
</dbReference>
<keyword evidence="3" id="KW-0520">NAD</keyword>
<feature type="domain" description="Aldehyde dehydrogenase" evidence="4">
    <location>
        <begin position="24"/>
        <end position="483"/>
    </location>
</feature>